<keyword evidence="3" id="KW-1185">Reference proteome</keyword>
<proteinExistence type="predicted"/>
<dbReference type="RefSeq" id="XP_060407093.1">
    <property type="nucleotide sequence ID" value="XM_060564409.1"/>
</dbReference>
<dbReference type="Proteomes" id="UP001230504">
    <property type="component" value="Unassembled WGS sequence"/>
</dbReference>
<dbReference type="GeneID" id="85448649"/>
<evidence type="ECO:0000256" key="1">
    <source>
        <dbReference type="SAM" id="MobiDB-lite"/>
    </source>
</evidence>
<evidence type="ECO:0000313" key="3">
    <source>
        <dbReference type="Proteomes" id="UP001230504"/>
    </source>
</evidence>
<reference evidence="2" key="1">
    <citation type="submission" date="2021-06" db="EMBL/GenBank/DDBJ databases">
        <title>Comparative genomics, transcriptomics and evolutionary studies reveal genomic signatures of adaptation to plant cell wall in hemibiotrophic fungi.</title>
        <authorList>
            <consortium name="DOE Joint Genome Institute"/>
            <person name="Baroncelli R."/>
            <person name="Diaz J.F."/>
            <person name="Benocci T."/>
            <person name="Peng M."/>
            <person name="Battaglia E."/>
            <person name="Haridas S."/>
            <person name="Andreopoulos W."/>
            <person name="Labutti K."/>
            <person name="Pangilinan J."/>
            <person name="Floch G.L."/>
            <person name="Makela M.R."/>
            <person name="Henrissat B."/>
            <person name="Grigoriev I.V."/>
            <person name="Crouch J.A."/>
            <person name="De Vries R.P."/>
            <person name="Sukno S.A."/>
            <person name="Thon M.R."/>
        </authorList>
    </citation>
    <scope>NUCLEOTIDE SEQUENCE</scope>
    <source>
        <strain evidence="2">CBS 125086</strain>
    </source>
</reference>
<feature type="compositionally biased region" description="Polar residues" evidence="1">
    <location>
        <begin position="64"/>
        <end position="73"/>
    </location>
</feature>
<gene>
    <name evidence="2" type="ORF">LY79DRAFT_675145</name>
</gene>
<accession>A0AAD8UXE5</accession>
<feature type="region of interest" description="Disordered" evidence="1">
    <location>
        <begin position="1"/>
        <end position="106"/>
    </location>
</feature>
<comment type="caution">
    <text evidence="2">The sequence shown here is derived from an EMBL/GenBank/DDBJ whole genome shotgun (WGS) entry which is preliminary data.</text>
</comment>
<name>A0AAD8UXE5_9PEZI</name>
<evidence type="ECO:0000313" key="2">
    <source>
        <dbReference type="EMBL" id="KAK1564295.1"/>
    </source>
</evidence>
<dbReference type="EMBL" id="JAHLJV010000188">
    <property type="protein sequence ID" value="KAK1564295.1"/>
    <property type="molecule type" value="Genomic_DNA"/>
</dbReference>
<dbReference type="AlphaFoldDB" id="A0AAD8UXE5"/>
<organism evidence="2 3">
    <name type="scientific">Colletotrichum navitas</name>
    <dbReference type="NCBI Taxonomy" id="681940"/>
    <lineage>
        <taxon>Eukaryota</taxon>
        <taxon>Fungi</taxon>
        <taxon>Dikarya</taxon>
        <taxon>Ascomycota</taxon>
        <taxon>Pezizomycotina</taxon>
        <taxon>Sordariomycetes</taxon>
        <taxon>Hypocreomycetidae</taxon>
        <taxon>Glomerellales</taxon>
        <taxon>Glomerellaceae</taxon>
        <taxon>Colletotrichum</taxon>
        <taxon>Colletotrichum graminicola species complex</taxon>
    </lineage>
</organism>
<protein>
    <submittedName>
        <fullName evidence="2">Uncharacterized protein</fullName>
    </submittedName>
</protein>
<sequence length="159" mass="17108">MAAVIFFNHTPSTQGAGLGPDTCIPVAKGQGKRKHPNHSDNNDPIDLNDVQEFDGHASDDNTDNNKSQVSSDGLSARAAVLSPRLPPSQHRPGAVALSRTSEDSSSHLFSEADNITHGPNNDKEEAELAVVHVSDNFSIRSHRTLRIRGAPTHVRLLHS</sequence>